<protein>
    <submittedName>
        <fullName evidence="3">Uncharacterized protein</fullName>
    </submittedName>
</protein>
<feature type="region of interest" description="Disordered" evidence="1">
    <location>
        <begin position="836"/>
        <end position="903"/>
    </location>
</feature>
<dbReference type="Proteomes" id="UP001152888">
    <property type="component" value="Unassembled WGS sequence"/>
</dbReference>
<feature type="compositionally biased region" description="Low complexity" evidence="1">
    <location>
        <begin position="887"/>
        <end position="903"/>
    </location>
</feature>
<feature type="signal peptide" evidence="2">
    <location>
        <begin position="1"/>
        <end position="19"/>
    </location>
</feature>
<gene>
    <name evidence="3" type="ORF">ACAOBT_LOCUS11483</name>
</gene>
<evidence type="ECO:0000256" key="2">
    <source>
        <dbReference type="SAM" id="SignalP"/>
    </source>
</evidence>
<sequence length="975" mass="107028">MYLKMLIVLFLGSGSTASASVKQFLGKAGLPLKHTVISEATRSFENIKRGLSNTGNKIIQRDCLNKTQDTNPFNKEVEGEKRNSNDADWQRFIDVRIGKTYEDHVKGIPNEDSIKEHATLNSAYTSDGNAATTISEANISEIKDENQSQLPQMAEETLLTDERSSHAVPNLNSRHIFDDDLSKLPLLVNILNGTPNKLKEIPFLDTEVPIIPGQQGSSRILIPTNDESVIQQTVKYSKKHTTTSESAEHRSIRVNKSRVPHAHHLLKDNDVHHSHTSAEGSLNPGQSILQHLDFAQMLTPVVEESVSQQNQRIIGNSIRKDTSYSGLSEYKSDVVQKLTTPEISTAHHESIGNHGESVGIERGIHGYPFLQPTGLHPSSMQGVPQQLSIAQILTPYVKESLSQQDQQKIVENYIRKDTASSGLSGYQSNVVQELTIPHASSAHHTSISNHGETVRTDRDSFYIQSYPVLQPTVITSSGLYSSAVQGVPQQLKILSPAVEESLSQQNQHRVVGNSIRKDTLSSGLSGYRSNVVQKLTIPTYPEVHHTLTGIHGESAEIDGHSTYTQDYSALQPSRGITASVVYSGSVKSIPQQLGNAQILPSIVGQQTNRDSWKDATPSELFGHQSSTINRQTISQPPNVQHSSKCNPGGRCVGQQLHQEVVTSMGSLGAIGQTLYTYGQPVIRPVIEVPQQTVQQTTKYTGHNTFSSGFGDMSSTAQKSSFSQESQHQHISSSSHGGSQHLQNQQLHTAGPDIHHPCNHNHHAIGPMAQHPPEVKVTRNVEYHGLIIPSHINLRRQFTPINALWDTYLLLKDQHIPLVAYNLHNGVVHQGFLHNRGNFPESEVSSTELPSTGTGSPHRVFLSNRGSLRESDVSSTSSPHQRSLHNATSFPESDVSSSEFSSSTIKISMEKGESKGDLTEEVPMAQTVSTTEEATGRNMQGLVADEHGENGQNQHITVAPRSDAEEAVRIIFREDK</sequence>
<evidence type="ECO:0000313" key="4">
    <source>
        <dbReference type="Proteomes" id="UP001152888"/>
    </source>
</evidence>
<organism evidence="3 4">
    <name type="scientific">Acanthoscelides obtectus</name>
    <name type="common">Bean weevil</name>
    <name type="synonym">Bruchus obtectus</name>
    <dbReference type="NCBI Taxonomy" id="200917"/>
    <lineage>
        <taxon>Eukaryota</taxon>
        <taxon>Metazoa</taxon>
        <taxon>Ecdysozoa</taxon>
        <taxon>Arthropoda</taxon>
        <taxon>Hexapoda</taxon>
        <taxon>Insecta</taxon>
        <taxon>Pterygota</taxon>
        <taxon>Neoptera</taxon>
        <taxon>Endopterygota</taxon>
        <taxon>Coleoptera</taxon>
        <taxon>Polyphaga</taxon>
        <taxon>Cucujiformia</taxon>
        <taxon>Chrysomeloidea</taxon>
        <taxon>Chrysomelidae</taxon>
        <taxon>Bruchinae</taxon>
        <taxon>Bruchini</taxon>
        <taxon>Acanthoscelides</taxon>
    </lineage>
</organism>
<keyword evidence="4" id="KW-1185">Reference proteome</keyword>
<feature type="compositionally biased region" description="Polar residues" evidence="1">
    <location>
        <begin position="842"/>
        <end position="854"/>
    </location>
</feature>
<feature type="compositionally biased region" description="Polar residues" evidence="1">
    <location>
        <begin position="872"/>
        <end position="886"/>
    </location>
</feature>
<evidence type="ECO:0000256" key="1">
    <source>
        <dbReference type="SAM" id="MobiDB-lite"/>
    </source>
</evidence>
<keyword evidence="2" id="KW-0732">Signal</keyword>
<dbReference type="OrthoDB" id="10673653at2759"/>
<dbReference type="EMBL" id="CAKOFQ010006833">
    <property type="protein sequence ID" value="CAH1975167.1"/>
    <property type="molecule type" value="Genomic_DNA"/>
</dbReference>
<name>A0A9P0KQ91_ACAOB</name>
<reference evidence="3" key="1">
    <citation type="submission" date="2022-03" db="EMBL/GenBank/DDBJ databases">
        <authorList>
            <person name="Sayadi A."/>
        </authorList>
    </citation>
    <scope>NUCLEOTIDE SEQUENCE</scope>
</reference>
<dbReference type="AlphaFoldDB" id="A0A9P0KQ91"/>
<accession>A0A9P0KQ91</accession>
<feature type="compositionally biased region" description="Low complexity" evidence="1">
    <location>
        <begin position="717"/>
        <end position="747"/>
    </location>
</feature>
<feature type="compositionally biased region" description="Polar residues" evidence="1">
    <location>
        <begin position="704"/>
        <end position="716"/>
    </location>
</feature>
<comment type="caution">
    <text evidence="3">The sequence shown here is derived from an EMBL/GenBank/DDBJ whole genome shotgun (WGS) entry which is preliminary data.</text>
</comment>
<feature type="chain" id="PRO_5040255328" evidence="2">
    <location>
        <begin position="20"/>
        <end position="975"/>
    </location>
</feature>
<proteinExistence type="predicted"/>
<feature type="region of interest" description="Disordered" evidence="1">
    <location>
        <begin position="704"/>
        <end position="768"/>
    </location>
</feature>
<evidence type="ECO:0000313" key="3">
    <source>
        <dbReference type="EMBL" id="CAH1975167.1"/>
    </source>
</evidence>